<dbReference type="EMBL" id="FNHF01000005">
    <property type="protein sequence ID" value="SDM82335.1"/>
    <property type="molecule type" value="Genomic_DNA"/>
</dbReference>
<dbReference type="STRING" id="482461.SAMN05216244_3522"/>
<reference evidence="2" key="1">
    <citation type="submission" date="2016-10" db="EMBL/GenBank/DDBJ databases">
        <authorList>
            <person name="Varghese N."/>
            <person name="Submissions S."/>
        </authorList>
    </citation>
    <scope>NUCLEOTIDE SEQUENCE [LARGE SCALE GENOMIC DNA]</scope>
    <source>
        <strain evidence="2">CGMCC 1.6199</strain>
    </source>
</reference>
<proteinExistence type="predicted"/>
<gene>
    <name evidence="1" type="ORF">SAMN05216244_3522</name>
</gene>
<dbReference type="AlphaFoldDB" id="A0A1G9WE81"/>
<sequence length="49" mass="5495">MAEKKPGLKKLFSRSSKDCCSIEIEEVKADESNCCKTGEQKSDKQEKEA</sequence>
<keyword evidence="2" id="KW-1185">Reference proteome</keyword>
<name>A0A1G9WE81_9BACI</name>
<dbReference type="Proteomes" id="UP000182347">
    <property type="component" value="Unassembled WGS sequence"/>
</dbReference>
<evidence type="ECO:0000313" key="2">
    <source>
        <dbReference type="Proteomes" id="UP000182347"/>
    </source>
</evidence>
<protein>
    <submittedName>
        <fullName evidence="1">Uncharacterized protein</fullName>
    </submittedName>
</protein>
<accession>A0A1G9WE81</accession>
<evidence type="ECO:0000313" key="1">
    <source>
        <dbReference type="EMBL" id="SDM82335.1"/>
    </source>
</evidence>
<dbReference type="RefSeq" id="WP_175486841.1">
    <property type="nucleotide sequence ID" value="NZ_FNHF01000005.1"/>
</dbReference>
<organism evidence="1 2">
    <name type="scientific">Sediminibacillus halophilus</name>
    <dbReference type="NCBI Taxonomy" id="482461"/>
    <lineage>
        <taxon>Bacteria</taxon>
        <taxon>Bacillati</taxon>
        <taxon>Bacillota</taxon>
        <taxon>Bacilli</taxon>
        <taxon>Bacillales</taxon>
        <taxon>Bacillaceae</taxon>
        <taxon>Sediminibacillus</taxon>
    </lineage>
</organism>